<feature type="transmembrane region" description="Helical" evidence="2">
    <location>
        <begin position="245"/>
        <end position="272"/>
    </location>
</feature>
<keyword evidence="2" id="KW-0472">Membrane</keyword>
<dbReference type="EMBL" id="JAGKQM010000014">
    <property type="protein sequence ID" value="KAH0886018.1"/>
    <property type="molecule type" value="Genomic_DNA"/>
</dbReference>
<sequence length="282" mass="30913">MIFSRCRRLYGISLQFQLGDSVFHPMKQRTPVMAPLVISSSPPHLRPSSPSSHLRSPPDPPPCTPPPVPLEVLSPPKPPDPHDASFGPVFLLLFDTSFDPAQALSRTSDLESLLLNLAFVTGDGVVSLMSIGDKVFASKCLYPAVCSLFLCRCLDWNHDLIFPASPYTLHSWSSMLKIRDTSNAEVLIKGFIAMLRIVNCALVAVSISGFISLIVVSISQGFISLSSLMFEEIRGLLYDISCLSVLYAPILICCICFFVIACYLAMMALLSCCMNTLSICRE</sequence>
<keyword evidence="2" id="KW-1133">Transmembrane helix</keyword>
<feature type="compositionally biased region" description="Low complexity" evidence="1">
    <location>
        <begin position="39"/>
        <end position="55"/>
    </location>
</feature>
<dbReference type="Proteomes" id="UP000824890">
    <property type="component" value="Unassembled WGS sequence"/>
</dbReference>
<name>A0ABQ8A0Q4_BRANA</name>
<feature type="compositionally biased region" description="Pro residues" evidence="1">
    <location>
        <begin position="57"/>
        <end position="69"/>
    </location>
</feature>
<evidence type="ECO:0000313" key="3">
    <source>
        <dbReference type="EMBL" id="KAH0886018.1"/>
    </source>
</evidence>
<gene>
    <name evidence="3" type="ORF">HID58_062114</name>
</gene>
<evidence type="ECO:0000256" key="2">
    <source>
        <dbReference type="SAM" id="Phobius"/>
    </source>
</evidence>
<keyword evidence="4" id="KW-1185">Reference proteome</keyword>
<proteinExistence type="predicted"/>
<reference evidence="3 4" key="1">
    <citation type="submission" date="2021-05" db="EMBL/GenBank/DDBJ databases">
        <title>Genome Assembly of Synthetic Allotetraploid Brassica napus Reveals Homoeologous Exchanges between Subgenomes.</title>
        <authorList>
            <person name="Davis J.T."/>
        </authorList>
    </citation>
    <scope>NUCLEOTIDE SEQUENCE [LARGE SCALE GENOMIC DNA]</scope>
    <source>
        <strain evidence="4">cv. Da-Ae</strain>
        <tissue evidence="3">Seedling</tissue>
    </source>
</reference>
<accession>A0ABQ8A0Q4</accession>
<feature type="transmembrane region" description="Helical" evidence="2">
    <location>
        <begin position="197"/>
        <end position="225"/>
    </location>
</feature>
<evidence type="ECO:0000313" key="4">
    <source>
        <dbReference type="Proteomes" id="UP000824890"/>
    </source>
</evidence>
<comment type="caution">
    <text evidence="3">The sequence shown here is derived from an EMBL/GenBank/DDBJ whole genome shotgun (WGS) entry which is preliminary data.</text>
</comment>
<organism evidence="3 4">
    <name type="scientific">Brassica napus</name>
    <name type="common">Rape</name>
    <dbReference type="NCBI Taxonomy" id="3708"/>
    <lineage>
        <taxon>Eukaryota</taxon>
        <taxon>Viridiplantae</taxon>
        <taxon>Streptophyta</taxon>
        <taxon>Embryophyta</taxon>
        <taxon>Tracheophyta</taxon>
        <taxon>Spermatophyta</taxon>
        <taxon>Magnoliopsida</taxon>
        <taxon>eudicotyledons</taxon>
        <taxon>Gunneridae</taxon>
        <taxon>Pentapetalae</taxon>
        <taxon>rosids</taxon>
        <taxon>malvids</taxon>
        <taxon>Brassicales</taxon>
        <taxon>Brassicaceae</taxon>
        <taxon>Brassiceae</taxon>
        <taxon>Brassica</taxon>
    </lineage>
</organism>
<protein>
    <submittedName>
        <fullName evidence="3">Uncharacterized protein</fullName>
    </submittedName>
</protein>
<evidence type="ECO:0000256" key="1">
    <source>
        <dbReference type="SAM" id="MobiDB-lite"/>
    </source>
</evidence>
<feature type="region of interest" description="Disordered" evidence="1">
    <location>
        <begin position="37"/>
        <end position="77"/>
    </location>
</feature>
<keyword evidence="2" id="KW-0812">Transmembrane</keyword>